<comment type="caution">
    <text evidence="2">The sequence shown here is derived from an EMBL/GenBank/DDBJ whole genome shotgun (WGS) entry which is preliminary data.</text>
</comment>
<gene>
    <name evidence="2" type="ORF">I543_3861</name>
</gene>
<evidence type="ECO:0000256" key="1">
    <source>
        <dbReference type="SAM" id="MobiDB-lite"/>
    </source>
</evidence>
<name>A0A829Q0J7_9MYCO</name>
<protein>
    <submittedName>
        <fullName evidence="2">Uncharacterized protein</fullName>
    </submittedName>
</protein>
<dbReference type="AlphaFoldDB" id="A0A829Q0J7"/>
<organism evidence="2 3">
    <name type="scientific">Mycobacteroides abscessus 21</name>
    <dbReference type="NCBI Taxonomy" id="1299324"/>
    <lineage>
        <taxon>Bacteria</taxon>
        <taxon>Bacillati</taxon>
        <taxon>Actinomycetota</taxon>
        <taxon>Actinomycetes</taxon>
        <taxon>Mycobacteriales</taxon>
        <taxon>Mycobacteriaceae</taxon>
        <taxon>Mycobacteroides</taxon>
        <taxon>Mycobacteroides abscessus</taxon>
    </lineage>
</organism>
<reference evidence="2 3" key="1">
    <citation type="submission" date="2013-12" db="EMBL/GenBank/DDBJ databases">
        <authorList>
            <person name="Madinger N."/>
            <person name="Lenaerts A."/>
            <person name="Ordway D."/>
            <person name="DeGroote M.A."/>
            <person name="Parker T."/>
            <person name="Sizemore C."/>
            <person name="Tallon L.J."/>
            <person name="Sadzewicz L.K."/>
            <person name="Sengamalay N."/>
            <person name="Fraser C.M."/>
            <person name="Hine E."/>
            <person name="Shefchek K.A."/>
            <person name="Das S.P."/>
            <person name="Tettelin H."/>
        </authorList>
    </citation>
    <scope>NUCLEOTIDE SEQUENCE [LARGE SCALE GENOMIC DNA]</scope>
    <source>
        <strain evidence="2 3">21</strain>
    </source>
</reference>
<accession>A0A829Q0J7</accession>
<dbReference type="EMBL" id="JAOF01000001">
    <property type="protein sequence ID" value="EUA46008.1"/>
    <property type="molecule type" value="Genomic_DNA"/>
</dbReference>
<dbReference type="Proteomes" id="UP000020103">
    <property type="component" value="Unassembled WGS sequence"/>
</dbReference>
<evidence type="ECO:0000313" key="3">
    <source>
        <dbReference type="Proteomes" id="UP000020103"/>
    </source>
</evidence>
<proteinExistence type="predicted"/>
<evidence type="ECO:0000313" key="2">
    <source>
        <dbReference type="EMBL" id="EUA46008.1"/>
    </source>
</evidence>
<sequence>MLEHDMSEFMQDDVGLVRYRGRLFVEHEIGVGQSQPQAEDLCPREVGRTRFDGTTTTGSHGGKDVGQRNGFARGTRGNSGEAEIVAYLCDIPMLN</sequence>
<feature type="region of interest" description="Disordered" evidence="1">
    <location>
        <begin position="48"/>
        <end position="77"/>
    </location>
</feature>